<dbReference type="SUPFAM" id="SSF64602">
    <property type="entry name" value="F1 ATPase inhibitor, IF1, C-terminal domain"/>
    <property type="match status" value="1"/>
</dbReference>
<keyword evidence="7" id="KW-1185">Reference proteome</keyword>
<evidence type="ECO:0000256" key="4">
    <source>
        <dbReference type="RuleBase" id="RU368087"/>
    </source>
</evidence>
<dbReference type="InterPro" id="IPR007648">
    <property type="entry name" value="ATPase_inhibitor_mt"/>
</dbReference>
<gene>
    <name evidence="6" type="ORF">QCA50_019881</name>
</gene>
<dbReference type="Gene3D" id="1.20.5.500">
    <property type="entry name" value="Single helix bin"/>
    <property type="match status" value="1"/>
</dbReference>
<evidence type="ECO:0000256" key="5">
    <source>
        <dbReference type="SAM" id="Coils"/>
    </source>
</evidence>
<reference evidence="6 7" key="1">
    <citation type="submission" date="2022-09" db="EMBL/GenBank/DDBJ databases">
        <authorList>
            <person name="Palmer J.M."/>
        </authorList>
    </citation>
    <scope>NUCLEOTIDE SEQUENCE [LARGE SCALE GENOMIC DNA]</scope>
    <source>
        <strain evidence="6 7">DSM 7382</strain>
    </source>
</reference>
<keyword evidence="3" id="KW-0496">Mitochondrion</keyword>
<evidence type="ECO:0000256" key="1">
    <source>
        <dbReference type="ARBA" id="ARBA00004173"/>
    </source>
</evidence>
<organism evidence="6 7">
    <name type="scientific">Cerrena zonata</name>
    <dbReference type="NCBI Taxonomy" id="2478898"/>
    <lineage>
        <taxon>Eukaryota</taxon>
        <taxon>Fungi</taxon>
        <taxon>Dikarya</taxon>
        <taxon>Basidiomycota</taxon>
        <taxon>Agaricomycotina</taxon>
        <taxon>Agaricomycetes</taxon>
        <taxon>Polyporales</taxon>
        <taxon>Cerrenaceae</taxon>
        <taxon>Cerrena</taxon>
    </lineage>
</organism>
<evidence type="ECO:0000256" key="3">
    <source>
        <dbReference type="ARBA" id="ARBA00023128"/>
    </source>
</evidence>
<sequence length="79" mass="9196">MLARITINSARRLPRVAPTVQRFYSEDSFHKKEKAHEDQYARAHEKEQLAKIRKQIEEKKAELAKLEAAAAEHIEGKKQ</sequence>
<protein>
    <recommendedName>
        <fullName evidence="4">ATPase inhibitor, mitochondrial</fullName>
    </recommendedName>
</protein>
<dbReference type="GO" id="GO:0005739">
    <property type="term" value="C:mitochondrion"/>
    <property type="evidence" value="ECO:0007669"/>
    <property type="project" value="UniProtKB-SubCell"/>
</dbReference>
<evidence type="ECO:0000313" key="6">
    <source>
        <dbReference type="EMBL" id="KAK7677172.1"/>
    </source>
</evidence>
<dbReference type="Pfam" id="PF04568">
    <property type="entry name" value="IATP"/>
    <property type="match status" value="1"/>
</dbReference>
<accession>A0AAW0FJ04</accession>
<evidence type="ECO:0000256" key="2">
    <source>
        <dbReference type="ARBA" id="ARBA00010901"/>
    </source>
</evidence>
<dbReference type="Proteomes" id="UP001385951">
    <property type="component" value="Unassembled WGS sequence"/>
</dbReference>
<comment type="similarity">
    <text evidence="2 4">Belongs to the ATPase inhibitor family.</text>
</comment>
<dbReference type="EMBL" id="JASBNA010000094">
    <property type="protein sequence ID" value="KAK7677172.1"/>
    <property type="molecule type" value="Genomic_DNA"/>
</dbReference>
<comment type="subcellular location">
    <subcellularLocation>
        <location evidence="1">Mitochondrion</location>
    </subcellularLocation>
</comment>
<feature type="coiled-coil region" evidence="5">
    <location>
        <begin position="42"/>
        <end position="76"/>
    </location>
</feature>
<keyword evidence="5" id="KW-0175">Coiled coil</keyword>
<proteinExistence type="inferred from homology"/>
<name>A0AAW0FJ04_9APHY</name>
<dbReference type="AlphaFoldDB" id="A0AAW0FJ04"/>
<comment type="caution">
    <text evidence="6">The sequence shown here is derived from an EMBL/GenBank/DDBJ whole genome shotgun (WGS) entry which is preliminary data.</text>
</comment>
<comment type="function">
    <text evidence="4">Inhibits the enzyme activity of ATPase.</text>
</comment>
<evidence type="ECO:0000313" key="7">
    <source>
        <dbReference type="Proteomes" id="UP001385951"/>
    </source>
</evidence>
<dbReference type="GO" id="GO:0042030">
    <property type="term" value="F:ATPase inhibitor activity"/>
    <property type="evidence" value="ECO:0007669"/>
    <property type="project" value="InterPro"/>
</dbReference>